<evidence type="ECO:0000313" key="1">
    <source>
        <dbReference type="EMBL" id="KAK2967712.1"/>
    </source>
</evidence>
<dbReference type="Proteomes" id="UP001187471">
    <property type="component" value="Unassembled WGS sequence"/>
</dbReference>
<reference evidence="1" key="1">
    <citation type="submission" date="2022-12" db="EMBL/GenBank/DDBJ databases">
        <title>Draft genome assemblies for two species of Escallonia (Escalloniales).</title>
        <authorList>
            <person name="Chanderbali A."/>
            <person name="Dervinis C."/>
            <person name="Anghel I."/>
            <person name="Soltis D."/>
            <person name="Soltis P."/>
            <person name="Zapata F."/>
        </authorList>
    </citation>
    <scope>NUCLEOTIDE SEQUENCE</scope>
    <source>
        <strain evidence="1">UCBG92.1500</strain>
        <tissue evidence="1">Leaf</tissue>
    </source>
</reference>
<comment type="caution">
    <text evidence="1">The sequence shown here is derived from an EMBL/GenBank/DDBJ whole genome shotgun (WGS) entry which is preliminary data.</text>
</comment>
<keyword evidence="2" id="KW-1185">Reference proteome</keyword>
<sequence length="149" mass="16069">MTFESDLAEDLGSSFKPHRLTELDAVAGQKFGEDTPESSEHCPPGVDHLKLAVLGKSFWVSRKPSGVPAVVTGEFTREIGWSLTGEWSQVLDPIGLYHGLPDETTLLALFLMETLPLPVISEVVGITCTAFPTKDGEEKAIVTAAMAKE</sequence>
<name>A0AA88UA98_9ASTE</name>
<proteinExistence type="predicted"/>
<evidence type="ECO:0000313" key="2">
    <source>
        <dbReference type="Proteomes" id="UP001187471"/>
    </source>
</evidence>
<protein>
    <submittedName>
        <fullName evidence="1">Uncharacterized protein</fullName>
    </submittedName>
</protein>
<accession>A0AA88UA98</accession>
<gene>
    <name evidence="1" type="ORF">RJ640_006084</name>
</gene>
<dbReference type="EMBL" id="JAVXUO010002996">
    <property type="protein sequence ID" value="KAK2967712.1"/>
    <property type="molecule type" value="Genomic_DNA"/>
</dbReference>
<organism evidence="1 2">
    <name type="scientific">Escallonia rubra</name>
    <dbReference type="NCBI Taxonomy" id="112253"/>
    <lineage>
        <taxon>Eukaryota</taxon>
        <taxon>Viridiplantae</taxon>
        <taxon>Streptophyta</taxon>
        <taxon>Embryophyta</taxon>
        <taxon>Tracheophyta</taxon>
        <taxon>Spermatophyta</taxon>
        <taxon>Magnoliopsida</taxon>
        <taxon>eudicotyledons</taxon>
        <taxon>Gunneridae</taxon>
        <taxon>Pentapetalae</taxon>
        <taxon>asterids</taxon>
        <taxon>campanulids</taxon>
        <taxon>Escalloniales</taxon>
        <taxon>Escalloniaceae</taxon>
        <taxon>Escallonia</taxon>
    </lineage>
</organism>
<dbReference type="AlphaFoldDB" id="A0AA88UA98"/>